<dbReference type="PANTHER" id="PTHR23547:SF1">
    <property type="entry name" value="MAJOR FACILITATOR SUPERFAMILY MFS_1"/>
    <property type="match status" value="1"/>
</dbReference>
<dbReference type="PANTHER" id="PTHR23547">
    <property type="entry name" value="MAJOR FACILITATOR SUPERFAMILY DOMAIN, GENERAL SUBSTRATE TRANSPORTER"/>
    <property type="match status" value="1"/>
</dbReference>
<dbReference type="OrthoDB" id="186809at2"/>
<organism evidence="2 3">
    <name type="scientific">Pseudooceanicola atlanticus</name>
    <dbReference type="NCBI Taxonomy" id="1461694"/>
    <lineage>
        <taxon>Bacteria</taxon>
        <taxon>Pseudomonadati</taxon>
        <taxon>Pseudomonadota</taxon>
        <taxon>Alphaproteobacteria</taxon>
        <taxon>Rhodobacterales</taxon>
        <taxon>Paracoccaceae</taxon>
        <taxon>Pseudooceanicola</taxon>
    </lineage>
</organism>
<comment type="caution">
    <text evidence="2">The sequence shown here is derived from an EMBL/GenBank/DDBJ whole genome shotgun (WGS) entry which is preliminary data.</text>
</comment>
<dbReference type="InterPro" id="IPR036259">
    <property type="entry name" value="MFS_trans_sf"/>
</dbReference>
<proteinExistence type="predicted"/>
<feature type="transmembrane region" description="Helical" evidence="1">
    <location>
        <begin position="218"/>
        <end position="244"/>
    </location>
</feature>
<feature type="transmembrane region" description="Helical" evidence="1">
    <location>
        <begin position="46"/>
        <end position="69"/>
    </location>
</feature>
<keyword evidence="1" id="KW-1133">Transmembrane helix</keyword>
<keyword evidence="1" id="KW-0472">Membrane</keyword>
<feature type="transmembrane region" description="Helical" evidence="1">
    <location>
        <begin position="296"/>
        <end position="318"/>
    </location>
</feature>
<dbReference type="InterPro" id="IPR047769">
    <property type="entry name" value="MFS_ArsJ"/>
</dbReference>
<sequence>MTSRPEGLSAYIAVTAAYWAFMLTDGALRMLVLLHFHTLGFSPVQLAYLFVLYEIAGMVTNLAAGWIAARFGLTSTLYAGLGIQVVALLALTQLDPGWAIWASVAFVMCVQGASGVAKDLAKMSSKSAVKLLAPSEGGGLFRWVAVLTGSKNAVKGVGFLLGAALLATLGFTWAVLAMAIVLAAILVAVAVLMPAGLPRGRKGAKFSEVFSKSANVNWLSAARVFLFGARDVWFVVGIPIYFYAVLSDGTEEGNRAAFFMIGTFMALWIILNGAVQASAPRILRAARRPEADLIRAARGWAAALFIVPAALTLAVWLAPGPETWLTVTLVAGLLAFGAIFAVNSSLHSYLILAFTRSERVTMDVGFYYMANAGGRLIGTLLSGLTYQIGGLALVLGTAAVMVALAALTSGRLSAQTDEAPA</sequence>
<reference evidence="2 3" key="1">
    <citation type="journal article" date="2015" name="Antonie Van Leeuwenhoek">
        <title>Pseudooceanicola atlanticus gen. nov. sp. nov., isolated from surface seawater of the Atlantic Ocean and reclassification of Oceanicola batsensis, Oceanicola marinus, Oceanicola nitratireducens, Oceanicola nanhaiensis, Oceanicola antarcticus and Oceanicola flagellatus, as Pseudooceanicola batsensis comb. nov., Pseudooceanicola marinus comb. nov., Pseudooceanicola nitratireducens comb. nov., Pseudooceanicola nanhaiensis comb. nov., Pseudooceanicola antarcticus comb. nov., and Pseudooceanicola flagellatus comb. nov.</title>
        <authorList>
            <person name="Lai Q."/>
            <person name="Li G."/>
            <person name="Liu X."/>
            <person name="Du Y."/>
            <person name="Sun F."/>
            <person name="Shao Z."/>
        </authorList>
    </citation>
    <scope>NUCLEOTIDE SEQUENCE [LARGE SCALE GENOMIC DNA]</scope>
    <source>
        <strain evidence="2 3">22II-s11g</strain>
    </source>
</reference>
<feature type="transmembrane region" description="Helical" evidence="1">
    <location>
        <begin position="76"/>
        <end position="92"/>
    </location>
</feature>
<feature type="transmembrane region" description="Helical" evidence="1">
    <location>
        <begin position="98"/>
        <end position="117"/>
    </location>
</feature>
<evidence type="ECO:0000256" key="1">
    <source>
        <dbReference type="SAM" id="Phobius"/>
    </source>
</evidence>
<accession>A0A0A0EDN2</accession>
<dbReference type="RefSeq" id="WP_043749103.1">
    <property type="nucleotide sequence ID" value="NZ_AQQX01000004.1"/>
</dbReference>
<dbReference type="SUPFAM" id="SSF103473">
    <property type="entry name" value="MFS general substrate transporter"/>
    <property type="match status" value="1"/>
</dbReference>
<protein>
    <submittedName>
        <fullName evidence="2">MFS transporter permease</fullName>
    </submittedName>
</protein>
<gene>
    <name evidence="2" type="ORF">ATO9_12120</name>
</gene>
<dbReference type="EMBL" id="AQQX01000004">
    <property type="protein sequence ID" value="KGM48385.1"/>
    <property type="molecule type" value="Genomic_DNA"/>
</dbReference>
<dbReference type="Gene3D" id="1.20.1250.20">
    <property type="entry name" value="MFS general substrate transporter like domains"/>
    <property type="match status" value="1"/>
</dbReference>
<feature type="transmembrane region" description="Helical" evidence="1">
    <location>
        <begin position="256"/>
        <end position="275"/>
    </location>
</feature>
<keyword evidence="3" id="KW-1185">Reference proteome</keyword>
<feature type="transmembrane region" description="Helical" evidence="1">
    <location>
        <begin position="152"/>
        <end position="171"/>
    </location>
</feature>
<keyword evidence="1" id="KW-0812">Transmembrane</keyword>
<dbReference type="AlphaFoldDB" id="A0A0A0EDN2"/>
<dbReference type="NCBIfam" id="NF033734">
    <property type="entry name" value="MFS_ArsJ"/>
    <property type="match status" value="1"/>
</dbReference>
<feature type="transmembrane region" description="Helical" evidence="1">
    <location>
        <begin position="12"/>
        <end position="34"/>
    </location>
</feature>
<feature type="transmembrane region" description="Helical" evidence="1">
    <location>
        <begin position="177"/>
        <end position="197"/>
    </location>
</feature>
<feature type="transmembrane region" description="Helical" evidence="1">
    <location>
        <begin position="388"/>
        <end position="407"/>
    </location>
</feature>
<name>A0A0A0EDN2_9RHOB</name>
<feature type="transmembrane region" description="Helical" evidence="1">
    <location>
        <begin position="324"/>
        <end position="352"/>
    </location>
</feature>
<evidence type="ECO:0000313" key="2">
    <source>
        <dbReference type="EMBL" id="KGM48385.1"/>
    </source>
</evidence>
<dbReference type="eggNOG" id="COG2814">
    <property type="taxonomic scope" value="Bacteria"/>
</dbReference>
<evidence type="ECO:0000313" key="3">
    <source>
        <dbReference type="Proteomes" id="UP000030004"/>
    </source>
</evidence>
<dbReference type="Proteomes" id="UP000030004">
    <property type="component" value="Unassembled WGS sequence"/>
</dbReference>
<dbReference type="STRING" id="1461694.ATO9_12120"/>